<protein>
    <recommendedName>
        <fullName evidence="6">Farnesoic acid O-methyl transferase domain-containing protein</fullName>
    </recommendedName>
</protein>
<name>A0ABS6B312_9NOCA</name>
<keyword evidence="8" id="KW-1185">Reference proteome</keyword>
<gene>
    <name evidence="7" type="ORF">KO481_20165</name>
</gene>
<comment type="caution">
    <text evidence="7">The sequence shown here is derived from an EMBL/GenBank/DDBJ whole genome shotgun (WGS) entry which is preliminary data.</text>
</comment>
<dbReference type="InterPro" id="IPR029044">
    <property type="entry name" value="Nucleotide-diphossugar_trans"/>
</dbReference>
<evidence type="ECO:0000256" key="5">
    <source>
        <dbReference type="SAM" id="MobiDB-lite"/>
    </source>
</evidence>
<dbReference type="SUPFAM" id="SSF53448">
    <property type="entry name" value="Nucleotide-diphospho-sugar transferases"/>
    <property type="match status" value="1"/>
</dbReference>
<dbReference type="RefSeq" id="WP_215918722.1">
    <property type="nucleotide sequence ID" value="NZ_JAHKNI010000006.1"/>
</dbReference>
<comment type="pathway">
    <text evidence="1">Cell wall biogenesis; cell wall polysaccharide biosynthesis.</text>
</comment>
<dbReference type="EMBL" id="JAHKNI010000006">
    <property type="protein sequence ID" value="MBU3063836.1"/>
    <property type="molecule type" value="Genomic_DNA"/>
</dbReference>
<keyword evidence="4" id="KW-0808">Transferase</keyword>
<keyword evidence="3" id="KW-0328">Glycosyltransferase</keyword>
<evidence type="ECO:0000256" key="4">
    <source>
        <dbReference type="ARBA" id="ARBA00022679"/>
    </source>
</evidence>
<organism evidence="7 8">
    <name type="scientific">Nocardia albiluteola</name>
    <dbReference type="NCBI Taxonomy" id="2842303"/>
    <lineage>
        <taxon>Bacteria</taxon>
        <taxon>Bacillati</taxon>
        <taxon>Actinomycetota</taxon>
        <taxon>Actinomycetes</taxon>
        <taxon>Mycobacteriales</taxon>
        <taxon>Nocardiaceae</taxon>
        <taxon>Nocardia</taxon>
    </lineage>
</organism>
<feature type="domain" description="Farnesoic acid O-methyl transferase" evidence="6">
    <location>
        <begin position="69"/>
        <end position="180"/>
    </location>
</feature>
<proteinExistence type="inferred from homology"/>
<sequence>MSIIDGRSVILVTFAGRRDRMELLSHYAAEALRRNLVDEWHVWNFARHEDDDRWLNSRFPALGRTPDNLAYYPAGSIDTESETGCHWDAQVRAGHDVHIGIRARGANYSSYELVLGGWENKHTALLYVETSELLVEHAGDRPGEHGSLVDVCTPGILAATTFRDVRLSLASSTLTLSVDGAIVIQRVLDIRPGSYDIFVKTGYGADGEWRLPGLPDTGEYLYHGAERWRAGFAEAIGFYAARGEHYRDAVFLKCDDDVPYLQLDKLEDFIRFRLARPEYFLVSANVVNHNVCAYYQQQHGAIPRSLMELELPPGGFGGSLWESPERARALHHHFLDNRELFEQVSLEPVEWSGRLAMHFVAWMGADLSYMSADMVDEERALSVQIPTYLGRWHCLYPGFVVAHLSSGMQAGGMNDRQILGRYRRLASRAGLTAGESLAPESAPNEDFTPLPVRGCPGRTFDTAATGTREPGDEPNIAIIVLNFNTAEMTDKLADYLNNTLEYSRKRVYVIDNGSSTTPGSATHVLPDNRGFTRGMYAGFQIASEQDDYDAFWLLNSDVSFDYGDTVLRVLATVLFSSEAYAQISPQHNSWLPDMEHAEDVASVRGILEPTATLIKRSTIERLGFWDLDMPLGYGTDHDYGYRIRSAGLLSILTSQARIHHMQHQSMDDFDDYDRRGHAEENAVLSRKYGDDWQRLFSEY</sequence>
<dbReference type="InterPro" id="IPR022041">
    <property type="entry name" value="Methyltransf_FA"/>
</dbReference>
<evidence type="ECO:0000313" key="7">
    <source>
        <dbReference type="EMBL" id="MBU3063836.1"/>
    </source>
</evidence>
<evidence type="ECO:0000313" key="8">
    <source>
        <dbReference type="Proteomes" id="UP000733379"/>
    </source>
</evidence>
<evidence type="ECO:0000256" key="3">
    <source>
        <dbReference type="ARBA" id="ARBA00022676"/>
    </source>
</evidence>
<dbReference type="Pfam" id="PF12248">
    <property type="entry name" value="Methyltransf_FA"/>
    <property type="match status" value="1"/>
</dbReference>
<reference evidence="7 8" key="1">
    <citation type="submission" date="2021-06" db="EMBL/GenBank/DDBJ databases">
        <title>Actinomycetes sequencing.</title>
        <authorList>
            <person name="Shan Q."/>
        </authorList>
    </citation>
    <scope>NUCLEOTIDE SEQUENCE [LARGE SCALE GENOMIC DNA]</scope>
    <source>
        <strain evidence="7 8">NEAU-G5</strain>
    </source>
</reference>
<comment type="similarity">
    <text evidence="2">Belongs to the glycosyltransferase 2 family.</text>
</comment>
<feature type="region of interest" description="Disordered" evidence="5">
    <location>
        <begin position="434"/>
        <end position="471"/>
    </location>
</feature>
<dbReference type="Gene3D" id="3.90.550.10">
    <property type="entry name" value="Spore Coat Polysaccharide Biosynthesis Protein SpsA, Chain A"/>
    <property type="match status" value="1"/>
</dbReference>
<dbReference type="Proteomes" id="UP000733379">
    <property type="component" value="Unassembled WGS sequence"/>
</dbReference>
<dbReference type="PANTHER" id="PTHR43179">
    <property type="entry name" value="RHAMNOSYLTRANSFERASE WBBL"/>
    <property type="match status" value="1"/>
</dbReference>
<evidence type="ECO:0000259" key="6">
    <source>
        <dbReference type="Pfam" id="PF12248"/>
    </source>
</evidence>
<dbReference type="PANTHER" id="PTHR43179:SF12">
    <property type="entry name" value="GALACTOFURANOSYLTRANSFERASE GLFT2"/>
    <property type="match status" value="1"/>
</dbReference>
<evidence type="ECO:0000256" key="2">
    <source>
        <dbReference type="ARBA" id="ARBA00006739"/>
    </source>
</evidence>
<accession>A0ABS6B312</accession>
<evidence type="ECO:0000256" key="1">
    <source>
        <dbReference type="ARBA" id="ARBA00004776"/>
    </source>
</evidence>